<dbReference type="Proteomes" id="UP000291334">
    <property type="component" value="Unassembled WGS sequence"/>
</dbReference>
<dbReference type="CDD" id="cd11304">
    <property type="entry name" value="Cadherin_repeat"/>
    <property type="match status" value="1"/>
</dbReference>
<dbReference type="InterPro" id="IPR006644">
    <property type="entry name" value="Cadg"/>
</dbReference>
<evidence type="ECO:0000256" key="1">
    <source>
        <dbReference type="SAM" id="MobiDB-lite"/>
    </source>
</evidence>
<dbReference type="EMBL" id="QJUM01000002">
    <property type="protein sequence ID" value="TBV09444.1"/>
    <property type="molecule type" value="Genomic_DNA"/>
</dbReference>
<dbReference type="Pfam" id="PF05345">
    <property type="entry name" value="He_PIG"/>
    <property type="match status" value="1"/>
</dbReference>
<evidence type="ECO:0000313" key="4">
    <source>
        <dbReference type="Proteomes" id="UP000291334"/>
    </source>
</evidence>
<feature type="region of interest" description="Disordered" evidence="1">
    <location>
        <begin position="2173"/>
        <end position="2202"/>
    </location>
</feature>
<name>A0ABY1ZBP0_9GAMM</name>
<dbReference type="NCBIfam" id="NF033510">
    <property type="entry name" value="Ca_tandemer"/>
    <property type="match status" value="8"/>
</dbReference>
<dbReference type="InterPro" id="IPR044016">
    <property type="entry name" value="Big_13"/>
</dbReference>
<dbReference type="InterPro" id="IPR013783">
    <property type="entry name" value="Ig-like_fold"/>
</dbReference>
<dbReference type="SMART" id="SM00112">
    <property type="entry name" value="CA"/>
    <property type="match status" value="1"/>
</dbReference>
<comment type="caution">
    <text evidence="3">The sequence shown here is derived from an EMBL/GenBank/DDBJ whole genome shotgun (WGS) entry which is preliminary data.</text>
</comment>
<dbReference type="PROSITE" id="PS50268">
    <property type="entry name" value="CADHERIN_2"/>
    <property type="match status" value="1"/>
</dbReference>
<dbReference type="InterPro" id="IPR025592">
    <property type="entry name" value="DUF4347"/>
</dbReference>
<dbReference type="Pfam" id="PF14252">
    <property type="entry name" value="DUF4347"/>
    <property type="match status" value="1"/>
</dbReference>
<dbReference type="Pfam" id="PF19077">
    <property type="entry name" value="Big_13"/>
    <property type="match status" value="6"/>
</dbReference>
<accession>A0ABY1ZBP0</accession>
<proteinExistence type="predicted"/>
<dbReference type="InterPro" id="IPR015919">
    <property type="entry name" value="Cadherin-like_sf"/>
</dbReference>
<dbReference type="RefSeq" id="WP_131199522.1">
    <property type="nucleotide sequence ID" value="NZ_QJUM01000002.1"/>
</dbReference>
<organism evidence="3 4">
    <name type="scientific">Phytopseudomonas dryadis</name>
    <dbReference type="NCBI Taxonomy" id="2487520"/>
    <lineage>
        <taxon>Bacteria</taxon>
        <taxon>Pseudomonadati</taxon>
        <taxon>Pseudomonadota</taxon>
        <taxon>Gammaproteobacteria</taxon>
        <taxon>Pseudomonadales</taxon>
        <taxon>Pseudomonadaceae</taxon>
        <taxon>Phytopseudomonas</taxon>
    </lineage>
</organism>
<dbReference type="SMART" id="SM00736">
    <property type="entry name" value="CADG"/>
    <property type="match status" value="2"/>
</dbReference>
<dbReference type="SUPFAM" id="SSF49313">
    <property type="entry name" value="Cadherin-like"/>
    <property type="match status" value="2"/>
</dbReference>
<reference evidence="3 4" key="1">
    <citation type="submission" date="2018-06" db="EMBL/GenBank/DDBJ databases">
        <title>Three novel Pseudomonas species isolated from symptomatic oak.</title>
        <authorList>
            <person name="Bueno-Gonzalez V."/>
            <person name="Brady C."/>
        </authorList>
    </citation>
    <scope>NUCLEOTIDE SEQUENCE [LARGE SCALE GENOMIC DNA]</scope>
    <source>
        <strain evidence="3 4">P26B</strain>
    </source>
</reference>
<evidence type="ECO:0000259" key="2">
    <source>
        <dbReference type="PROSITE" id="PS50268"/>
    </source>
</evidence>
<dbReference type="Gene3D" id="2.60.40.60">
    <property type="entry name" value="Cadherins"/>
    <property type="match status" value="1"/>
</dbReference>
<evidence type="ECO:0000313" key="3">
    <source>
        <dbReference type="EMBL" id="TBV09444.1"/>
    </source>
</evidence>
<dbReference type="Gene3D" id="2.60.40.10">
    <property type="entry name" value="Immunoglobulins"/>
    <property type="match status" value="9"/>
</dbReference>
<feature type="domain" description="Cadherin" evidence="2">
    <location>
        <begin position="873"/>
        <end position="974"/>
    </location>
</feature>
<sequence>MWWNRIARKQSPGMPARAALVQALEPRMMFDGAVAATLAETADAQPTDAATTDIASYEMAATTSGGTAPGRQEVVFVDAQVQDYQQLLGSLQPGTEVVVLDSGADGLQQIADYLQGRSGIDAIHLLSHGDVGKLQLAGQWLDSGSLEARSDLLASIGQALTDDGDILLYGCQVGADGAGSAFLQALAAATGADVAASDDPTGASDKGGDWTLEVSLGSIETASLTGFDAYASLLAAPSSENFDGVAVDASGYSFGDSPRVINGWTIRLLDAAGNDAPDYIDVTQNANDTALAGSGDGALALTGYYGEAQAAQFQSTSGDAFWLRSFSLENNTASSALRVVGYRDGVIVASQDITETNLDALGSTITLDHRLDQDWQNIDEFRIVQQDGSADILFYVDDISVDAANLPPVIGNLDGDSSNFIEGSAPVLLDVGSNATVIDGDSSNFSGGNVTVTLVAGGVAGVDVLGIRNQGTGAGQIGVSGTNVTYGGTTIGTFTGGSSGNALAVTFNANASADAVQALVRNLTYANQSDDPGASQRTVQVTVTDSNEGTSNPANVVLSITPVNDAPTLSATGNSVTFTENGSAVDLFSNVSVGTVEAGQTITGLTLAVSNVANGASEILRIDGTDIALFDGNTGTTINGVTYSVSVTTGTATLTLTSSGLATATAQSLVDGITYRNASEAPTTTARTVTLTSITDSGGIDNGGSDTRYLAIAANVAVVAVNDAPTLSGGPYALPATNENTISTGTLVSTLLAGLSHADADGPAAGIAVTVTAGSGTWQYSLDGSSWNNIGTVSGAAALLLSDTTWVRYAPDGMNGETATLTFRAWDQTSGAASTNMTRSTADTSNNGGSTAFSSGMAQANIVVQAVNDAPINVSLSNTTVAENSSTATELTIGTLTSTDVDIGDSHSYSIVGGTDAGVFVIVGTQLRFQAGTVLDYETQSSYTVIVRSTDSGGAWLDKAFTITLTDVNEAPIVATPLADQTGAVGAAFSYTVPAGAFADPDAGTTLSYSATLTDGSALPAWLQFDAASRTFSGTLGADGAISVRVTASDGSLSVYDDFTLTITQAPPEVTGIVRAGGAAQWTNADTLVFTVTFSEAVTGVDASDFSLSTTGTAVGSITAIQTSDNITYSVTLTGISGDGTLRLNLNASGTGIANGNASPIAGGYSSGEIYILDNTAPSTPSLTIAPASDSGTLGDRITNVTTPTLTGTAEANSSVRLYDSDGTTLLGMTTADGSGNWSITSSALAEGSHNLTVTATDAVGNISGASATLVLVIDTTAPATPAVTSPALSNSAAPLLSGTAETGSTVTISIGGATYTTVASSGAWSLDLASATPVAGVLALNANGANPVSVTATDAAGNVSATASQTLLIDTTAPIAPAVTSPALTNSAAPLLSGTAETGSTVTISIGGATYTTVASSGAWSLDLASATPVAGILALNANGANPVSVTATDAAGNVSATASQTLLIDTTAPTAPAVTSPALTNSTTPLLSGTAETGSTVTVSIGGATYTTVASGGAWSLDLASATPVAGSLALNSNGANPVSVTSTDAAGNTSSAATQTLIIDTAAPTAPAVTSPALSNSTAPLLSGTAESGSTVTISIGGATYTTVASGGAWSLDLASATPVAGVLALNANGANPVSVTATDAAGNVSATASQTLLIDTTAPTAPAVTSPALTNSTTPLLSGTAETGSTVTVSIGGATYTTVASGGAWSLDLASATPVAGSLALDVNGANPVSVTSTDAAGNTSSAATQTLIIDTAAPTAPTVTSPALSNSTAPLLSGTAESGSTVTISIGGATYTTVASGGAWSLDLASATPVAGVLALDTNGANPVSVTATDAAGNVSATASQTLLIDTTAPATPAVTSPALTNSTAPLLSGTAESGSTVTISIGGATYTTVASGGAWSLDLASATPVAGSLALDVNGSNAVSVISTDAAGNSSSSAAQSLVIDTQPASTVSVGVPPGGAYVAGQPLDFTVNLSEAVIVDSSGGTPRIAITLEDGSILYADYLSGSGSPTLVFRLTLAEGQADGSGFSLGGAIETNGGSLRDAAGNDTLPALNGVGDTSGILLDSTAPSVSSIVRDPGSSATTLQFLVTFSEAVTGVDAGDFSLLTSGTAAGTIQSLVQVDARTYRVQVGNLSGMGGIGLALNAAGSGISDAVGNTLSASAAGEIAAVNAQQPQGDPEFRANPPANMPDMTPAPYPSAPPLPEAPMHSPLLPTPLFEPRTLGSGMPAPGSIFLPNGTLAPGYLAQVFASHYGSIGGSAASRLGFAGGDGGVFGASTLSLIFGSEAASAPASQNSLDGKADAGPGLPGIFGAPTLGQQLHDMQESEQRQLRDLALALGQLTAVESQV</sequence>
<keyword evidence="4" id="KW-1185">Reference proteome</keyword>
<protein>
    <recommendedName>
        <fullName evidence="2">Cadherin domain-containing protein</fullName>
    </recommendedName>
</protein>
<dbReference type="InterPro" id="IPR002126">
    <property type="entry name" value="Cadherin-like_dom"/>
</dbReference>
<gene>
    <name evidence="3" type="ORF">DNK34_02620</name>
</gene>